<evidence type="ECO:0000313" key="3">
    <source>
        <dbReference type="Proteomes" id="UP000054538"/>
    </source>
</evidence>
<evidence type="ECO:0000313" key="2">
    <source>
        <dbReference type="EMBL" id="KIK73747.1"/>
    </source>
</evidence>
<proteinExistence type="predicted"/>
<accession>A0A0D0BQD6</accession>
<dbReference type="EMBL" id="KN829459">
    <property type="protein sequence ID" value="KIK73747.1"/>
    <property type="molecule type" value="Genomic_DNA"/>
</dbReference>
<reference evidence="3" key="2">
    <citation type="submission" date="2015-01" db="EMBL/GenBank/DDBJ databases">
        <title>Evolutionary Origins and Diversification of the Mycorrhizal Mutualists.</title>
        <authorList>
            <consortium name="DOE Joint Genome Institute"/>
            <consortium name="Mycorrhizal Genomics Consortium"/>
            <person name="Kohler A."/>
            <person name="Kuo A."/>
            <person name="Nagy L.G."/>
            <person name="Floudas D."/>
            <person name="Copeland A."/>
            <person name="Barry K.W."/>
            <person name="Cichocki N."/>
            <person name="Veneault-Fourrey C."/>
            <person name="LaButti K."/>
            <person name="Lindquist E.A."/>
            <person name="Lipzen A."/>
            <person name="Lundell T."/>
            <person name="Morin E."/>
            <person name="Murat C."/>
            <person name="Riley R."/>
            <person name="Ohm R."/>
            <person name="Sun H."/>
            <person name="Tunlid A."/>
            <person name="Henrissat B."/>
            <person name="Grigoriev I.V."/>
            <person name="Hibbett D.S."/>
            <person name="Martin F."/>
        </authorList>
    </citation>
    <scope>NUCLEOTIDE SEQUENCE [LARGE SCALE GENOMIC DNA]</scope>
    <source>
        <strain evidence="3">Ve08.2h10</strain>
    </source>
</reference>
<protein>
    <submittedName>
        <fullName evidence="2">Uncharacterized protein</fullName>
    </submittedName>
</protein>
<keyword evidence="3" id="KW-1185">Reference proteome</keyword>
<dbReference type="AlphaFoldDB" id="A0A0D0BQD6"/>
<feature type="region of interest" description="Disordered" evidence="1">
    <location>
        <begin position="29"/>
        <end position="49"/>
    </location>
</feature>
<name>A0A0D0BQD6_9AGAM</name>
<dbReference type="InParanoid" id="A0A0D0BQD6"/>
<reference evidence="2 3" key="1">
    <citation type="submission" date="2014-04" db="EMBL/GenBank/DDBJ databases">
        <authorList>
            <consortium name="DOE Joint Genome Institute"/>
            <person name="Kuo A."/>
            <person name="Kohler A."/>
            <person name="Jargeat P."/>
            <person name="Nagy L.G."/>
            <person name="Floudas D."/>
            <person name="Copeland A."/>
            <person name="Barry K.W."/>
            <person name="Cichocki N."/>
            <person name="Veneault-Fourrey C."/>
            <person name="LaButti K."/>
            <person name="Lindquist E.A."/>
            <person name="Lipzen A."/>
            <person name="Lundell T."/>
            <person name="Morin E."/>
            <person name="Murat C."/>
            <person name="Sun H."/>
            <person name="Tunlid A."/>
            <person name="Henrissat B."/>
            <person name="Grigoriev I.V."/>
            <person name="Hibbett D.S."/>
            <person name="Martin F."/>
            <person name="Nordberg H.P."/>
            <person name="Cantor M.N."/>
            <person name="Hua S.X."/>
        </authorList>
    </citation>
    <scope>NUCLEOTIDE SEQUENCE [LARGE SCALE GENOMIC DNA]</scope>
    <source>
        <strain evidence="2 3">Ve08.2h10</strain>
    </source>
</reference>
<evidence type="ECO:0000256" key="1">
    <source>
        <dbReference type="SAM" id="MobiDB-lite"/>
    </source>
</evidence>
<organism evidence="2 3">
    <name type="scientific">Paxillus rubicundulus Ve08.2h10</name>
    <dbReference type="NCBI Taxonomy" id="930991"/>
    <lineage>
        <taxon>Eukaryota</taxon>
        <taxon>Fungi</taxon>
        <taxon>Dikarya</taxon>
        <taxon>Basidiomycota</taxon>
        <taxon>Agaricomycotina</taxon>
        <taxon>Agaricomycetes</taxon>
        <taxon>Agaricomycetidae</taxon>
        <taxon>Boletales</taxon>
        <taxon>Paxilineae</taxon>
        <taxon>Paxillaceae</taxon>
        <taxon>Paxillus</taxon>
    </lineage>
</organism>
<sequence>MPGPIIKKVRFAEGEPMEIDPQAALVASTSDKELLPSSNSDNVDMSSPAVSPSLAYSPTIFSLPALAHITGADINMDGTDSCAGPSSG</sequence>
<gene>
    <name evidence="2" type="ORF">PAXRUDRAFT_20536</name>
</gene>
<feature type="compositionally biased region" description="Polar residues" evidence="1">
    <location>
        <begin position="36"/>
        <end position="49"/>
    </location>
</feature>
<dbReference type="HOGENOM" id="CLU_2469778_0_0_1"/>
<dbReference type="Proteomes" id="UP000054538">
    <property type="component" value="Unassembled WGS sequence"/>
</dbReference>